<dbReference type="EMBL" id="JBJYXY010000001">
    <property type="protein sequence ID" value="MFN2975632.1"/>
    <property type="molecule type" value="Genomic_DNA"/>
</dbReference>
<dbReference type="InterPro" id="IPR029061">
    <property type="entry name" value="THDP-binding"/>
</dbReference>
<accession>A0ABW9KJ77</accession>
<keyword evidence="2" id="KW-1185">Reference proteome</keyword>
<dbReference type="SUPFAM" id="SSF52518">
    <property type="entry name" value="Thiamin diphosphate-binding fold (THDP-binding)"/>
    <property type="match status" value="1"/>
</dbReference>
<sequence length="228" mass="23931">MGKPLISDAQMLAMHATMLQLRQAAPRRSAAAAPGAWPIALLAATLLQLRSDDLLVTAGDLPLAETALRSGQQSSFHPDLLPFSLACAPDAAAAVAAGYALAQSHTTRPGDHAPLTMAMLGPGTPRADALQLAGQHLLPLLLVVRDEPGKPRPPITAPPHVEVVPVDAEDAVAVCRVMQESTLRARNRWGSVVLRAVTLPDSADPIAALEAHLERRGILPALSKAETR</sequence>
<proteinExistence type="predicted"/>
<organism evidence="1 2">
    <name type="scientific">Terriglobus aquaticus</name>
    <dbReference type="NCBI Taxonomy" id="940139"/>
    <lineage>
        <taxon>Bacteria</taxon>
        <taxon>Pseudomonadati</taxon>
        <taxon>Acidobacteriota</taxon>
        <taxon>Terriglobia</taxon>
        <taxon>Terriglobales</taxon>
        <taxon>Acidobacteriaceae</taxon>
        <taxon>Terriglobus</taxon>
    </lineage>
</organism>
<comment type="caution">
    <text evidence="1">The sequence shown here is derived from an EMBL/GenBank/DDBJ whole genome shotgun (WGS) entry which is preliminary data.</text>
</comment>
<name>A0ABW9KJ77_9BACT</name>
<evidence type="ECO:0000313" key="2">
    <source>
        <dbReference type="Proteomes" id="UP001634747"/>
    </source>
</evidence>
<evidence type="ECO:0000313" key="1">
    <source>
        <dbReference type="EMBL" id="MFN2975632.1"/>
    </source>
</evidence>
<dbReference type="Proteomes" id="UP001634747">
    <property type="component" value="Unassembled WGS sequence"/>
</dbReference>
<protein>
    <submittedName>
        <fullName evidence="1">Uncharacterized protein</fullName>
    </submittedName>
</protein>
<reference evidence="1 2" key="1">
    <citation type="submission" date="2024-12" db="EMBL/GenBank/DDBJ databases">
        <authorList>
            <person name="Lee Y."/>
        </authorList>
    </citation>
    <scope>NUCLEOTIDE SEQUENCE [LARGE SCALE GENOMIC DNA]</scope>
    <source>
        <strain evidence="1 2">03SUJ4</strain>
    </source>
</reference>
<dbReference type="RefSeq" id="WP_263412848.1">
    <property type="nucleotide sequence ID" value="NZ_BAABBH010000001.1"/>
</dbReference>
<gene>
    <name evidence="1" type="ORF">ACK2TP_07640</name>
</gene>